<dbReference type="RefSeq" id="XP_024393343.1">
    <property type="nucleotide sequence ID" value="XM_024537575.2"/>
</dbReference>
<dbReference type="PANTHER" id="PTHR13554">
    <property type="entry name" value="26S PROTEASOME NON-ATPASE REGULATORY SUBUNIT 5-RELATED"/>
    <property type="match status" value="1"/>
</dbReference>
<dbReference type="AlphaFoldDB" id="A0A2K1L7Z7"/>
<evidence type="ECO:0000313" key="2">
    <source>
        <dbReference type="EnsemblPlants" id="PAC:32970604.CDS.1"/>
    </source>
</evidence>
<reference evidence="1 3" key="2">
    <citation type="journal article" date="2018" name="Plant J.">
        <title>The Physcomitrella patens chromosome-scale assembly reveals moss genome structure and evolution.</title>
        <authorList>
            <person name="Lang D."/>
            <person name="Ullrich K.K."/>
            <person name="Murat F."/>
            <person name="Fuchs J."/>
            <person name="Jenkins J."/>
            <person name="Haas F.B."/>
            <person name="Piednoel M."/>
            <person name="Gundlach H."/>
            <person name="Van Bel M."/>
            <person name="Meyberg R."/>
            <person name="Vives C."/>
            <person name="Morata J."/>
            <person name="Symeonidi A."/>
            <person name="Hiss M."/>
            <person name="Muchero W."/>
            <person name="Kamisugi Y."/>
            <person name="Saleh O."/>
            <person name="Blanc G."/>
            <person name="Decker E.L."/>
            <person name="van Gessel N."/>
            <person name="Grimwood J."/>
            <person name="Hayes R.D."/>
            <person name="Graham S.W."/>
            <person name="Gunter L.E."/>
            <person name="McDaniel S.F."/>
            <person name="Hoernstein S.N.W."/>
            <person name="Larsson A."/>
            <person name="Li F.W."/>
            <person name="Perroud P.F."/>
            <person name="Phillips J."/>
            <person name="Ranjan P."/>
            <person name="Rokshar D.S."/>
            <person name="Rothfels C.J."/>
            <person name="Schneider L."/>
            <person name="Shu S."/>
            <person name="Stevenson D.W."/>
            <person name="Thummler F."/>
            <person name="Tillich M."/>
            <person name="Villarreal Aguilar J.C."/>
            <person name="Widiez T."/>
            <person name="Wong G.K."/>
            <person name="Wymore A."/>
            <person name="Zhang Y."/>
            <person name="Zimmer A.D."/>
            <person name="Quatrano R.S."/>
            <person name="Mayer K.F.X."/>
            <person name="Goodstein D."/>
            <person name="Casacuberta J.M."/>
            <person name="Vandepoele K."/>
            <person name="Reski R."/>
            <person name="Cuming A.C."/>
            <person name="Tuskan G.A."/>
            <person name="Maumus F."/>
            <person name="Salse J."/>
            <person name="Schmutz J."/>
            <person name="Rensing S.A."/>
        </authorList>
    </citation>
    <scope>NUCLEOTIDE SEQUENCE [LARGE SCALE GENOMIC DNA]</scope>
    <source>
        <strain evidence="2 3">cv. Gransden 2004</strain>
    </source>
</reference>
<sequence>MADMDIDQPALDLPLIAAAASEFSNYPGDISDASAESFLSKFPLPVLLSALETGRDVPGLESSVALSLERIFQTAYGKKLLPQTLSYAGVGLKAESSLVRKLTCSAIGDLLEGGETDGGAAVRAIAEAHLAAPLLLAIGDGDAHVAKAAADALGKLARNPGGLELIFTAKGAGAGLLKDMASQSSATVRIRALSMAASIFGISEEAAAAVQDSGIFTVLAAELDNSDDMLAQLNALELLCDLAATSHGAKFLLAGNLIGRLTSTICNLALDSLVRSRAMTVAARLIPLYDESPGSPLSVREASGIVHAFGELLKHLEELNDKGQTTETTEYENALNALSFIAKTVKGAELLFDHTMVIRHMVKAAFLDRTLCIKLAGLQVLATVAGSERDPSNVLLSESSEAQLKDMIYSAAEERSPTRTPAGMFLIFFQQSTEVRLAMYRFTSPMLARLWCLRELCASREVVDYLLDARLEISKDSMEWRHVCCVAMTTALSAAIERGQIPPTDTLSRLEEFVRKGPFLGKEQQKEAIPIYATLERM</sequence>
<dbReference type="InterPro" id="IPR019538">
    <property type="entry name" value="PSMD5"/>
</dbReference>
<dbReference type="EMBL" id="ABEU02000001">
    <property type="protein sequence ID" value="PNR62147.1"/>
    <property type="molecule type" value="Genomic_DNA"/>
</dbReference>
<dbReference type="InterPro" id="IPR016024">
    <property type="entry name" value="ARM-type_fold"/>
</dbReference>
<evidence type="ECO:0008006" key="4">
    <source>
        <dbReference type="Google" id="ProtNLM"/>
    </source>
</evidence>
<dbReference type="STRING" id="3218.A0A2K1L7Z7"/>
<dbReference type="PANTHER" id="PTHR13554:SF10">
    <property type="entry name" value="26S PROTEASOME NON-ATPASE REGULATORY SUBUNIT 5"/>
    <property type="match status" value="1"/>
</dbReference>
<dbReference type="Gene3D" id="1.25.10.10">
    <property type="entry name" value="Leucine-rich Repeat Variant"/>
    <property type="match status" value="2"/>
</dbReference>
<dbReference type="GO" id="GO:0043248">
    <property type="term" value="P:proteasome assembly"/>
    <property type="evidence" value="ECO:0007669"/>
    <property type="project" value="InterPro"/>
</dbReference>
<dbReference type="Gramene" id="Pp3c1_12630V3.1">
    <property type="protein sequence ID" value="PAC:32970604.CDS.1"/>
    <property type="gene ID" value="Pp3c1_12630"/>
</dbReference>
<dbReference type="Gramene" id="Pp3c1_12630V3.2">
    <property type="protein sequence ID" value="PAC:32970605.CDS.1"/>
    <property type="gene ID" value="Pp3c1_12630"/>
</dbReference>
<reference evidence="2" key="3">
    <citation type="submission" date="2020-12" db="UniProtKB">
        <authorList>
            <consortium name="EnsemblPlants"/>
        </authorList>
    </citation>
    <scope>IDENTIFICATION</scope>
</reference>
<evidence type="ECO:0000313" key="1">
    <source>
        <dbReference type="EMBL" id="PNR62147.1"/>
    </source>
</evidence>
<dbReference type="EnsemblPlants" id="Pp3c1_12630V3.1">
    <property type="protein sequence ID" value="PAC:32970604.CDS.1"/>
    <property type="gene ID" value="Pp3c1_12630"/>
</dbReference>
<name>A0A2K1L7Z7_PHYPA</name>
<dbReference type="PaxDb" id="3218-PP1S86_232V6.1"/>
<dbReference type="Pfam" id="PF10508">
    <property type="entry name" value="Proteasom_PSMB"/>
    <property type="match status" value="1"/>
</dbReference>
<dbReference type="GeneID" id="112290833"/>
<protein>
    <recommendedName>
        <fullName evidence="4">ARM repeat superfamily protein</fullName>
    </recommendedName>
</protein>
<dbReference type="KEGG" id="ppp:112290833"/>
<dbReference type="OrthoDB" id="10250600at2759"/>
<proteinExistence type="predicted"/>
<dbReference type="Proteomes" id="UP000006727">
    <property type="component" value="Chromosome 1"/>
</dbReference>
<evidence type="ECO:0000313" key="3">
    <source>
        <dbReference type="Proteomes" id="UP000006727"/>
    </source>
</evidence>
<accession>A0A2K1L7Z7</accession>
<organism evidence="1">
    <name type="scientific">Physcomitrium patens</name>
    <name type="common">Spreading-leaved earth moss</name>
    <name type="synonym">Physcomitrella patens</name>
    <dbReference type="NCBI Taxonomy" id="3218"/>
    <lineage>
        <taxon>Eukaryota</taxon>
        <taxon>Viridiplantae</taxon>
        <taxon>Streptophyta</taxon>
        <taxon>Embryophyta</taxon>
        <taxon>Bryophyta</taxon>
        <taxon>Bryophytina</taxon>
        <taxon>Bryopsida</taxon>
        <taxon>Funariidae</taxon>
        <taxon>Funariales</taxon>
        <taxon>Funariaceae</taxon>
        <taxon>Physcomitrium</taxon>
    </lineage>
</organism>
<reference evidence="1 3" key="1">
    <citation type="journal article" date="2008" name="Science">
        <title>The Physcomitrella genome reveals evolutionary insights into the conquest of land by plants.</title>
        <authorList>
            <person name="Rensing S."/>
            <person name="Lang D."/>
            <person name="Zimmer A."/>
            <person name="Terry A."/>
            <person name="Salamov A."/>
            <person name="Shapiro H."/>
            <person name="Nishiyama T."/>
            <person name="Perroud P.-F."/>
            <person name="Lindquist E."/>
            <person name="Kamisugi Y."/>
            <person name="Tanahashi T."/>
            <person name="Sakakibara K."/>
            <person name="Fujita T."/>
            <person name="Oishi K."/>
            <person name="Shin-I T."/>
            <person name="Kuroki Y."/>
            <person name="Toyoda A."/>
            <person name="Suzuki Y."/>
            <person name="Hashimoto A."/>
            <person name="Yamaguchi K."/>
            <person name="Sugano A."/>
            <person name="Kohara Y."/>
            <person name="Fujiyama A."/>
            <person name="Anterola A."/>
            <person name="Aoki S."/>
            <person name="Ashton N."/>
            <person name="Barbazuk W.B."/>
            <person name="Barker E."/>
            <person name="Bennetzen J."/>
            <person name="Bezanilla M."/>
            <person name="Blankenship R."/>
            <person name="Cho S.H."/>
            <person name="Dutcher S."/>
            <person name="Estelle M."/>
            <person name="Fawcett J.A."/>
            <person name="Gundlach H."/>
            <person name="Hanada K."/>
            <person name="Heyl A."/>
            <person name="Hicks K.A."/>
            <person name="Hugh J."/>
            <person name="Lohr M."/>
            <person name="Mayer K."/>
            <person name="Melkozernov A."/>
            <person name="Murata T."/>
            <person name="Nelson D."/>
            <person name="Pils B."/>
            <person name="Prigge M."/>
            <person name="Reiss B."/>
            <person name="Renner T."/>
            <person name="Rombauts S."/>
            <person name="Rushton P."/>
            <person name="Sanderfoot A."/>
            <person name="Schween G."/>
            <person name="Shiu S.-H."/>
            <person name="Stueber K."/>
            <person name="Theodoulou F.L."/>
            <person name="Tu H."/>
            <person name="Van de Peer Y."/>
            <person name="Verrier P.J."/>
            <person name="Waters E."/>
            <person name="Wood A."/>
            <person name="Yang L."/>
            <person name="Cove D."/>
            <person name="Cuming A."/>
            <person name="Hasebe M."/>
            <person name="Lucas S."/>
            <person name="Mishler D.B."/>
            <person name="Reski R."/>
            <person name="Grigoriev I."/>
            <person name="Quatrano R.S."/>
            <person name="Boore J.L."/>
        </authorList>
    </citation>
    <scope>NUCLEOTIDE SEQUENCE [LARGE SCALE GENOMIC DNA]</scope>
    <source>
        <strain evidence="2 3">cv. Gransden 2004</strain>
    </source>
</reference>
<dbReference type="OMA" id="WGQEYIS"/>
<keyword evidence="3" id="KW-1185">Reference proteome</keyword>
<dbReference type="EnsemblPlants" id="Pp3c1_12630V3.2">
    <property type="protein sequence ID" value="PAC:32970605.CDS.1"/>
    <property type="gene ID" value="Pp3c1_12630"/>
</dbReference>
<gene>
    <name evidence="2" type="primary">LOC112290833</name>
    <name evidence="1" type="ORF">PHYPA_000571</name>
</gene>
<dbReference type="InterPro" id="IPR011989">
    <property type="entry name" value="ARM-like"/>
</dbReference>
<dbReference type="SUPFAM" id="SSF48371">
    <property type="entry name" value="ARM repeat"/>
    <property type="match status" value="1"/>
</dbReference>
<dbReference type="FunCoup" id="A0A2K1L7Z7">
    <property type="interactions" value="2646"/>
</dbReference>